<dbReference type="SMART" id="SM00331">
    <property type="entry name" value="PP2C_SIG"/>
    <property type="match status" value="1"/>
</dbReference>
<evidence type="ECO:0000256" key="1">
    <source>
        <dbReference type="ARBA" id="ARBA00022801"/>
    </source>
</evidence>
<dbReference type="InterPro" id="IPR011006">
    <property type="entry name" value="CheY-like_superfamily"/>
</dbReference>
<evidence type="ECO:0000259" key="3">
    <source>
        <dbReference type="PROSITE" id="PS50110"/>
    </source>
</evidence>
<dbReference type="InterPro" id="IPR001789">
    <property type="entry name" value="Sig_transdc_resp-reg_receiver"/>
</dbReference>
<keyword evidence="1" id="KW-0378">Hydrolase</keyword>
<dbReference type="STRING" id="272627.CCC_03542"/>
<dbReference type="PROSITE" id="PS50110">
    <property type="entry name" value="RESPONSE_REGULATORY"/>
    <property type="match status" value="1"/>
</dbReference>
<dbReference type="SMART" id="SM00448">
    <property type="entry name" value="REC"/>
    <property type="match status" value="1"/>
</dbReference>
<dbReference type="GO" id="GO:0000160">
    <property type="term" value="P:phosphorelay signal transduction system"/>
    <property type="evidence" value="ECO:0007669"/>
    <property type="project" value="InterPro"/>
</dbReference>
<comment type="caution">
    <text evidence="4">The sequence shown here is derived from an EMBL/GenBank/DDBJ whole genome shotgun (WGS) entry which is preliminary data.</text>
</comment>
<dbReference type="Pfam" id="PF07228">
    <property type="entry name" value="SpoIIE"/>
    <property type="match status" value="1"/>
</dbReference>
<proteinExistence type="predicted"/>
<dbReference type="AlphaFoldDB" id="A0A0C2YHT5"/>
<dbReference type="InterPro" id="IPR036457">
    <property type="entry name" value="PPM-type-like_dom_sf"/>
</dbReference>
<sequence length="435" mass="47258">MMNLAERGGRLIRLPSRTSGWRTDPEAGDAAGLAGLVGARVIRDTLHVLLVEDEPGDARLVEYALRMSSAPVFVVRHVGTLAAAIAHIESGEPVDVVLLDLSLPDSTGIATVSRMQEAASRTPIVIMTGMDDPRFASYALEAGAQDYLIKSDDPERTVGRAIRYAITRMAGQLERQALLERIAEQQRHLVEEVNAARAMQFDLLPRPERLDGRLAKLGIEVESFFEPSSGIGGDLWGCLDCGGPRMSFYCFDFTGHGIGAALNVFRLHALISDHWDPRRQPGEMLATLGTALKGLLGRGQFATMFLCTIDVDAGEIEWASAGAPAPVIMQGQEYRFLAASGIPLGLSKSPEYREHCEPFPPGAALFMYSDAITDSPHEGDALYGETGLGNAIQGLLRTNGELRVDNLLDEVCRQVQTPFEDDLTAVCIRRLKGEE</sequence>
<dbReference type="Pfam" id="PF00072">
    <property type="entry name" value="Response_reg"/>
    <property type="match status" value="1"/>
</dbReference>
<protein>
    <submittedName>
        <fullName evidence="4">Serine phosphatase RsbU regulator of sigma subunit</fullName>
    </submittedName>
</protein>
<reference evidence="4 5" key="1">
    <citation type="submission" date="2015-01" db="EMBL/GenBank/DDBJ databases">
        <title>Genome Sequence of Magnetospirillum magnetotacticum Strain MS-1.</title>
        <authorList>
            <person name="Marinov G.K."/>
            <person name="Smalley M.D."/>
            <person name="DeSalvo G."/>
        </authorList>
    </citation>
    <scope>NUCLEOTIDE SEQUENCE [LARGE SCALE GENOMIC DNA]</scope>
    <source>
        <strain evidence="4 5">MS-1</strain>
    </source>
</reference>
<dbReference type="GO" id="GO:0016791">
    <property type="term" value="F:phosphatase activity"/>
    <property type="evidence" value="ECO:0007669"/>
    <property type="project" value="TreeGrafter"/>
</dbReference>
<dbReference type="Gene3D" id="3.60.40.10">
    <property type="entry name" value="PPM-type phosphatase domain"/>
    <property type="match status" value="1"/>
</dbReference>
<dbReference type="Proteomes" id="UP000031971">
    <property type="component" value="Unassembled WGS sequence"/>
</dbReference>
<keyword evidence="5" id="KW-1185">Reference proteome</keyword>
<feature type="modified residue" description="4-aspartylphosphate" evidence="2">
    <location>
        <position position="100"/>
    </location>
</feature>
<dbReference type="EMBL" id="JXSL01000025">
    <property type="protein sequence ID" value="KIL99324.1"/>
    <property type="molecule type" value="Genomic_DNA"/>
</dbReference>
<feature type="domain" description="Response regulatory" evidence="3">
    <location>
        <begin position="47"/>
        <end position="165"/>
    </location>
</feature>
<dbReference type="InterPro" id="IPR052016">
    <property type="entry name" value="Bact_Sigma-Reg"/>
</dbReference>
<dbReference type="PANTHER" id="PTHR43156:SF2">
    <property type="entry name" value="STAGE II SPORULATION PROTEIN E"/>
    <property type="match status" value="1"/>
</dbReference>
<dbReference type="PANTHER" id="PTHR43156">
    <property type="entry name" value="STAGE II SPORULATION PROTEIN E-RELATED"/>
    <property type="match status" value="1"/>
</dbReference>
<dbReference type="RefSeq" id="WP_236686341.1">
    <property type="nucleotide sequence ID" value="NZ_JXSL01000025.1"/>
</dbReference>
<dbReference type="Gene3D" id="3.40.50.2300">
    <property type="match status" value="1"/>
</dbReference>
<keyword evidence="2" id="KW-0597">Phosphoprotein</keyword>
<organism evidence="4 5">
    <name type="scientific">Paramagnetospirillum magnetotacticum MS-1</name>
    <dbReference type="NCBI Taxonomy" id="272627"/>
    <lineage>
        <taxon>Bacteria</taxon>
        <taxon>Pseudomonadati</taxon>
        <taxon>Pseudomonadota</taxon>
        <taxon>Alphaproteobacteria</taxon>
        <taxon>Rhodospirillales</taxon>
        <taxon>Magnetospirillaceae</taxon>
        <taxon>Paramagnetospirillum</taxon>
    </lineage>
</organism>
<gene>
    <name evidence="4" type="ORF">CCC_03542</name>
</gene>
<evidence type="ECO:0000313" key="5">
    <source>
        <dbReference type="Proteomes" id="UP000031971"/>
    </source>
</evidence>
<dbReference type="CDD" id="cd00156">
    <property type="entry name" value="REC"/>
    <property type="match status" value="1"/>
</dbReference>
<evidence type="ECO:0000256" key="2">
    <source>
        <dbReference type="PROSITE-ProRule" id="PRU00169"/>
    </source>
</evidence>
<accession>A0A0C2YHT5</accession>
<dbReference type="InterPro" id="IPR001932">
    <property type="entry name" value="PPM-type_phosphatase-like_dom"/>
</dbReference>
<evidence type="ECO:0000313" key="4">
    <source>
        <dbReference type="EMBL" id="KIL99324.1"/>
    </source>
</evidence>
<name>A0A0C2YHT5_PARME</name>
<dbReference type="SUPFAM" id="SSF52172">
    <property type="entry name" value="CheY-like"/>
    <property type="match status" value="1"/>
</dbReference>